<dbReference type="Proteomes" id="UP001066276">
    <property type="component" value="Chromosome 4_2"/>
</dbReference>
<comment type="caution">
    <text evidence="2">The sequence shown here is derived from an EMBL/GenBank/DDBJ whole genome shotgun (WGS) entry which is preliminary data.</text>
</comment>
<name>A0AAV7SSF5_PLEWA</name>
<feature type="compositionally biased region" description="Basic and acidic residues" evidence="1">
    <location>
        <begin position="97"/>
        <end position="122"/>
    </location>
</feature>
<gene>
    <name evidence="2" type="ORF">NDU88_007312</name>
</gene>
<dbReference type="EMBL" id="JANPWB010000008">
    <property type="protein sequence ID" value="KAJ1166916.1"/>
    <property type="molecule type" value="Genomic_DNA"/>
</dbReference>
<evidence type="ECO:0000313" key="3">
    <source>
        <dbReference type="Proteomes" id="UP001066276"/>
    </source>
</evidence>
<dbReference type="AlphaFoldDB" id="A0AAV7SSF5"/>
<organism evidence="2 3">
    <name type="scientific">Pleurodeles waltl</name>
    <name type="common">Iberian ribbed newt</name>
    <dbReference type="NCBI Taxonomy" id="8319"/>
    <lineage>
        <taxon>Eukaryota</taxon>
        <taxon>Metazoa</taxon>
        <taxon>Chordata</taxon>
        <taxon>Craniata</taxon>
        <taxon>Vertebrata</taxon>
        <taxon>Euteleostomi</taxon>
        <taxon>Amphibia</taxon>
        <taxon>Batrachia</taxon>
        <taxon>Caudata</taxon>
        <taxon>Salamandroidea</taxon>
        <taxon>Salamandridae</taxon>
        <taxon>Pleurodelinae</taxon>
        <taxon>Pleurodeles</taxon>
    </lineage>
</organism>
<feature type="compositionally biased region" description="Basic and acidic residues" evidence="1">
    <location>
        <begin position="58"/>
        <end position="67"/>
    </location>
</feature>
<keyword evidence="3" id="KW-1185">Reference proteome</keyword>
<evidence type="ECO:0000256" key="1">
    <source>
        <dbReference type="SAM" id="MobiDB-lite"/>
    </source>
</evidence>
<proteinExistence type="predicted"/>
<feature type="region of interest" description="Disordered" evidence="1">
    <location>
        <begin position="52"/>
        <end position="136"/>
    </location>
</feature>
<accession>A0AAV7SSF5</accession>
<reference evidence="2" key="1">
    <citation type="journal article" date="2022" name="bioRxiv">
        <title>Sequencing and chromosome-scale assembly of the giantPleurodeles waltlgenome.</title>
        <authorList>
            <person name="Brown T."/>
            <person name="Elewa A."/>
            <person name="Iarovenko S."/>
            <person name="Subramanian E."/>
            <person name="Araus A.J."/>
            <person name="Petzold A."/>
            <person name="Susuki M."/>
            <person name="Suzuki K.-i.T."/>
            <person name="Hayashi T."/>
            <person name="Toyoda A."/>
            <person name="Oliveira C."/>
            <person name="Osipova E."/>
            <person name="Leigh N.D."/>
            <person name="Simon A."/>
            <person name="Yun M.H."/>
        </authorList>
    </citation>
    <scope>NUCLEOTIDE SEQUENCE</scope>
    <source>
        <strain evidence="2">20211129_DDA</strain>
        <tissue evidence="2">Liver</tissue>
    </source>
</reference>
<evidence type="ECO:0000313" key="2">
    <source>
        <dbReference type="EMBL" id="KAJ1166916.1"/>
    </source>
</evidence>
<protein>
    <submittedName>
        <fullName evidence="2">Uncharacterized protein</fullName>
    </submittedName>
</protein>
<sequence>MFARSNSQFMIDTRVQCHHINSDQKVCGLPRIVYCFKISIELLQNSYDASVSAPSVRCHGDGHEASRRQGKPRTMPQGAHAFSGNDARSTVTRRPRSGREEKHSREWLGRAQHRNPETEERSQGGTLAVADSQSPS</sequence>